<keyword evidence="5 6" id="KW-0560">Oxidoreductase</keyword>
<evidence type="ECO:0000256" key="4">
    <source>
        <dbReference type="ARBA" id="ARBA00022827"/>
    </source>
</evidence>
<dbReference type="Gene3D" id="1.10.540.10">
    <property type="entry name" value="Acyl-CoA dehydrogenase/oxidase, N-terminal domain"/>
    <property type="match status" value="1"/>
</dbReference>
<dbReference type="InterPro" id="IPR009100">
    <property type="entry name" value="AcylCoA_DH/oxidase_NM_dom_sf"/>
</dbReference>
<dbReference type="InterPro" id="IPR037069">
    <property type="entry name" value="AcylCoA_DH/ox_N_sf"/>
</dbReference>
<comment type="similarity">
    <text evidence="2 6">Belongs to the acyl-CoA dehydrogenase family.</text>
</comment>
<dbReference type="InterPro" id="IPR006091">
    <property type="entry name" value="Acyl-CoA_Oxase/DH_mid-dom"/>
</dbReference>
<dbReference type="FunFam" id="2.40.110.10:FF:000011">
    <property type="entry name" value="Acyl-CoA dehydrogenase FadE34"/>
    <property type="match status" value="1"/>
</dbReference>
<gene>
    <name evidence="10" type="ORF">AWC05_09410</name>
</gene>
<dbReference type="PANTHER" id="PTHR43292:SF4">
    <property type="entry name" value="ACYL-COA DEHYDROGENASE FADE34"/>
    <property type="match status" value="1"/>
</dbReference>
<comment type="caution">
    <text evidence="10">The sequence shown here is derived from an EMBL/GenBank/DDBJ whole genome shotgun (WGS) entry which is preliminary data.</text>
</comment>
<keyword evidence="3 6" id="KW-0285">Flavoprotein</keyword>
<evidence type="ECO:0000256" key="2">
    <source>
        <dbReference type="ARBA" id="ARBA00009347"/>
    </source>
</evidence>
<feature type="domain" description="Acyl-CoA oxidase/dehydrogenase middle" evidence="9">
    <location>
        <begin position="141"/>
        <end position="223"/>
    </location>
</feature>
<evidence type="ECO:0000256" key="3">
    <source>
        <dbReference type="ARBA" id="ARBA00022630"/>
    </source>
</evidence>
<accession>A0A1X1UKS9</accession>
<evidence type="ECO:0000313" key="11">
    <source>
        <dbReference type="Proteomes" id="UP000193010"/>
    </source>
</evidence>
<dbReference type="Pfam" id="PF00441">
    <property type="entry name" value="Acyl-CoA_dh_1"/>
    <property type="match status" value="1"/>
</dbReference>
<dbReference type="AlphaFoldDB" id="A0A1X1UKS9"/>
<evidence type="ECO:0000259" key="8">
    <source>
        <dbReference type="Pfam" id="PF00441"/>
    </source>
</evidence>
<dbReference type="Gene3D" id="2.40.110.10">
    <property type="entry name" value="Butyryl-CoA Dehydrogenase, subunit A, domain 2"/>
    <property type="match status" value="1"/>
</dbReference>
<protein>
    <recommendedName>
        <fullName evidence="12">Acyl-CoA dehydrogenase</fullName>
    </recommendedName>
</protein>
<dbReference type="Pfam" id="PF02770">
    <property type="entry name" value="Acyl-CoA_dh_M"/>
    <property type="match status" value="1"/>
</dbReference>
<dbReference type="InterPro" id="IPR052161">
    <property type="entry name" value="Mycobact_Acyl-CoA_DH"/>
</dbReference>
<keyword evidence="11" id="KW-1185">Reference proteome</keyword>
<evidence type="ECO:0000256" key="7">
    <source>
        <dbReference type="SAM" id="MobiDB-lite"/>
    </source>
</evidence>
<dbReference type="GO" id="GO:0016627">
    <property type="term" value="F:oxidoreductase activity, acting on the CH-CH group of donors"/>
    <property type="evidence" value="ECO:0007669"/>
    <property type="project" value="InterPro"/>
</dbReference>
<proteinExistence type="inferred from homology"/>
<evidence type="ECO:0008006" key="12">
    <source>
        <dbReference type="Google" id="ProtNLM"/>
    </source>
</evidence>
<dbReference type="InterPro" id="IPR046373">
    <property type="entry name" value="Acyl-CoA_Oxase/DH_mid-dom_sf"/>
</dbReference>
<dbReference type="EMBL" id="LQOV01000003">
    <property type="protein sequence ID" value="ORV57464.1"/>
    <property type="molecule type" value="Genomic_DNA"/>
</dbReference>
<comment type="cofactor">
    <cofactor evidence="1 6">
        <name>FAD</name>
        <dbReference type="ChEBI" id="CHEBI:57692"/>
    </cofactor>
</comment>
<dbReference type="InterPro" id="IPR009075">
    <property type="entry name" value="AcylCo_DH/oxidase_C"/>
</dbReference>
<evidence type="ECO:0000259" key="9">
    <source>
        <dbReference type="Pfam" id="PF02770"/>
    </source>
</evidence>
<evidence type="ECO:0000256" key="6">
    <source>
        <dbReference type="RuleBase" id="RU362125"/>
    </source>
</evidence>
<dbReference type="Gene3D" id="1.20.140.10">
    <property type="entry name" value="Butyryl-CoA Dehydrogenase, subunit A, domain 3"/>
    <property type="match status" value="1"/>
</dbReference>
<evidence type="ECO:0000256" key="1">
    <source>
        <dbReference type="ARBA" id="ARBA00001974"/>
    </source>
</evidence>
<dbReference type="RefSeq" id="WP_163667458.1">
    <property type="nucleotide sequence ID" value="NZ_AP022576.1"/>
</dbReference>
<name>A0A1X1UKS9_MYCFL</name>
<organism evidence="10 11">
    <name type="scientific">Mycobacterium florentinum</name>
    <dbReference type="NCBI Taxonomy" id="292462"/>
    <lineage>
        <taxon>Bacteria</taxon>
        <taxon>Bacillati</taxon>
        <taxon>Actinomycetota</taxon>
        <taxon>Actinomycetes</taxon>
        <taxon>Mycobacteriales</taxon>
        <taxon>Mycobacteriaceae</taxon>
        <taxon>Mycobacterium</taxon>
        <taxon>Mycobacterium simiae complex</taxon>
    </lineage>
</organism>
<dbReference type="SUPFAM" id="SSF56645">
    <property type="entry name" value="Acyl-CoA dehydrogenase NM domain-like"/>
    <property type="match status" value="1"/>
</dbReference>
<sequence>MTQAINHDAFAAKCRRFLDAHAQRRDNPAGENSEDPDTIPVFDSPERAEEEEQLAQAKRWQRDLFDEGLAWITGPSAFGGAELDQRCQDIFDEMCLQYRLPKLNTVFVTLHIVLPGLLAGASEQLKLELVPMMLRGDIIACQLFSEPGAGSDLSAVSTRAVRNGSGWVVTGQKVWTSGGHYSDIGLLLARTGDDAVQHRRLTMFVVDMHDPAVNVQPLREMSGGAHFNEVFLDALQIPDSRRVGDVNDGWKVAMATLGGERKAVGYSSEDPNWIVVQRLIDLAWRAAATGQLAAGVLDAVVDCYVLGAAVEHTAANLAAAERRGELLGPEMSVLKLLRNRLLRNCIEAAKHILGMSMLADTGEWGTYAWGRAATLAPGLRIGGGTDEIQRNVIGERLLGLPR</sequence>
<feature type="domain" description="Acyl-CoA dehydrogenase/oxidase C-terminal" evidence="8">
    <location>
        <begin position="247"/>
        <end position="398"/>
    </location>
</feature>
<dbReference type="GO" id="GO:0005886">
    <property type="term" value="C:plasma membrane"/>
    <property type="evidence" value="ECO:0007669"/>
    <property type="project" value="TreeGrafter"/>
</dbReference>
<dbReference type="SUPFAM" id="SSF47203">
    <property type="entry name" value="Acyl-CoA dehydrogenase C-terminal domain-like"/>
    <property type="match status" value="1"/>
</dbReference>
<keyword evidence="4 6" id="KW-0274">FAD</keyword>
<dbReference type="Proteomes" id="UP000193010">
    <property type="component" value="Unassembled WGS sequence"/>
</dbReference>
<dbReference type="PANTHER" id="PTHR43292">
    <property type="entry name" value="ACYL-COA DEHYDROGENASE"/>
    <property type="match status" value="1"/>
</dbReference>
<dbReference type="InterPro" id="IPR036250">
    <property type="entry name" value="AcylCo_DH-like_C"/>
</dbReference>
<dbReference type="STRING" id="292462.AWC05_09410"/>
<reference evidence="10 11" key="1">
    <citation type="submission" date="2016-01" db="EMBL/GenBank/DDBJ databases">
        <title>The new phylogeny of the genus Mycobacterium.</title>
        <authorList>
            <person name="Tarcisio F."/>
            <person name="Conor M."/>
            <person name="Antonella G."/>
            <person name="Elisabetta G."/>
            <person name="Giulia F.S."/>
            <person name="Sara T."/>
            <person name="Anna F."/>
            <person name="Clotilde B."/>
            <person name="Roberto B."/>
            <person name="Veronica D.S."/>
            <person name="Fabio R."/>
            <person name="Monica P."/>
            <person name="Olivier J."/>
            <person name="Enrico T."/>
            <person name="Nicola S."/>
        </authorList>
    </citation>
    <scope>NUCLEOTIDE SEQUENCE [LARGE SCALE GENOMIC DNA]</scope>
    <source>
        <strain evidence="10 11">DSM 44852</strain>
    </source>
</reference>
<dbReference type="GO" id="GO:0050660">
    <property type="term" value="F:flavin adenine dinucleotide binding"/>
    <property type="evidence" value="ECO:0007669"/>
    <property type="project" value="InterPro"/>
</dbReference>
<evidence type="ECO:0000313" key="10">
    <source>
        <dbReference type="EMBL" id="ORV57464.1"/>
    </source>
</evidence>
<feature type="region of interest" description="Disordered" evidence="7">
    <location>
        <begin position="23"/>
        <end position="48"/>
    </location>
</feature>
<evidence type="ECO:0000256" key="5">
    <source>
        <dbReference type="ARBA" id="ARBA00023002"/>
    </source>
</evidence>